<gene>
    <name evidence="4" type="ordered locus">Psesu_1856</name>
</gene>
<dbReference type="OrthoDB" id="9803916at2"/>
<sequence>MEIGFHGAAGGVTGSMHLVTVAGRRVLLDCGMLQGNREVEAGNAAAFPFDPASLDAVVASHAHIDHVGRLPLLVARGFRGPIWLQRATADLLPVMLEDAASLALSEAERANRRLRHGEPVRAPLFTMQDVAAVLELLRPLDYDARTTILPGVELALRDAGHILGSSIVELWGDARKLVFSGDLGPKGTPILRDPTAITGADLVVMESTYGDRDHRERASTVQELGEVFEHAWRERGTVLIPAFAVGRSQELLYWFARYWNEWNLERWRIFLDSPMAGKVVAVYERHHELFDEQARQVWRQKPSPFRLPNLHYTDSTPASIGINAIESGAIVIAGSGMANGGRIQHHLRHRLGRRDTHVVFVGYQAEGTLGRRLVERAPWVRIHGNDVRVAAQIHTVGGLSAHTDQRGLVAWYGQFRDAPPVALVHGEDRAREALAGELGRRFGARVELPQPGTRLVV</sequence>
<evidence type="ECO:0000259" key="3">
    <source>
        <dbReference type="SMART" id="SM01027"/>
    </source>
</evidence>
<dbReference type="GO" id="GO:0004521">
    <property type="term" value="F:RNA endonuclease activity"/>
    <property type="evidence" value="ECO:0007669"/>
    <property type="project" value="TreeGrafter"/>
</dbReference>
<feature type="domain" description="Metallo-beta-lactamase" evidence="2">
    <location>
        <begin position="13"/>
        <end position="232"/>
    </location>
</feature>
<dbReference type="SUPFAM" id="SSF56281">
    <property type="entry name" value="Metallo-hydrolase/oxidoreductase"/>
    <property type="match status" value="1"/>
</dbReference>
<dbReference type="SMART" id="SM01027">
    <property type="entry name" value="Beta-Casp"/>
    <property type="match status" value="1"/>
</dbReference>
<evidence type="ECO:0000313" key="5">
    <source>
        <dbReference type="Proteomes" id="UP000008632"/>
    </source>
</evidence>
<evidence type="ECO:0000313" key="4">
    <source>
        <dbReference type="EMBL" id="ADV27698.1"/>
    </source>
</evidence>
<dbReference type="STRING" id="743721.Psesu_1856"/>
<organism evidence="4 5">
    <name type="scientific">Pseudoxanthomonas suwonensis (strain 11-1)</name>
    <dbReference type="NCBI Taxonomy" id="743721"/>
    <lineage>
        <taxon>Bacteria</taxon>
        <taxon>Pseudomonadati</taxon>
        <taxon>Pseudomonadota</taxon>
        <taxon>Gammaproteobacteria</taxon>
        <taxon>Lysobacterales</taxon>
        <taxon>Lysobacteraceae</taxon>
        <taxon>Pseudoxanthomonas</taxon>
    </lineage>
</organism>
<evidence type="ECO:0000256" key="1">
    <source>
        <dbReference type="ARBA" id="ARBA00022801"/>
    </source>
</evidence>
<dbReference type="PANTHER" id="PTHR11203">
    <property type="entry name" value="CLEAVAGE AND POLYADENYLATION SPECIFICITY FACTOR FAMILY MEMBER"/>
    <property type="match status" value="1"/>
</dbReference>
<dbReference type="KEGG" id="psu:Psesu_1856"/>
<dbReference type="Pfam" id="PF00753">
    <property type="entry name" value="Lactamase_B"/>
    <property type="match status" value="1"/>
</dbReference>
<dbReference type="Gene3D" id="3.40.50.10890">
    <property type="match status" value="1"/>
</dbReference>
<dbReference type="Gene3D" id="3.60.15.10">
    <property type="entry name" value="Ribonuclease Z/Hydroxyacylglutathione hydrolase-like"/>
    <property type="match status" value="1"/>
</dbReference>
<dbReference type="InterPro" id="IPR001279">
    <property type="entry name" value="Metallo-B-lactamas"/>
</dbReference>
<dbReference type="PANTHER" id="PTHR11203:SF37">
    <property type="entry name" value="INTEGRATOR COMPLEX SUBUNIT 11"/>
    <property type="match status" value="1"/>
</dbReference>
<dbReference type="Proteomes" id="UP000008632">
    <property type="component" value="Chromosome"/>
</dbReference>
<accession>E6WUJ6</accession>
<dbReference type="InterPro" id="IPR011108">
    <property type="entry name" value="RMMBL"/>
</dbReference>
<reference evidence="4 5" key="1">
    <citation type="submission" date="2011-01" db="EMBL/GenBank/DDBJ databases">
        <title>Complete sequence of Pseudoxanthomonas suwonensis 11-1.</title>
        <authorList>
            <consortium name="US DOE Joint Genome Institute"/>
            <person name="Lucas S."/>
            <person name="Copeland A."/>
            <person name="Lapidus A."/>
            <person name="Cheng J.-F."/>
            <person name="Goodwin L."/>
            <person name="Pitluck S."/>
            <person name="Teshima H."/>
            <person name="Detter J.C."/>
            <person name="Han C."/>
            <person name="Tapia R."/>
            <person name="Land M."/>
            <person name="Hauser L."/>
            <person name="Kyrpides N."/>
            <person name="Ivanova N."/>
            <person name="Ovchinnikova G."/>
            <person name="Siebers A.K."/>
            <person name="Allgaier M."/>
            <person name="Thelen M.P."/>
            <person name="Hugenholtz P."/>
            <person name="Gladden J."/>
            <person name="Woyke T."/>
        </authorList>
    </citation>
    <scope>NUCLEOTIDE SEQUENCE [LARGE SCALE GENOMIC DNA]</scope>
    <source>
        <strain evidence="5">11-1</strain>
    </source>
</reference>
<feature type="domain" description="Beta-Casp" evidence="3">
    <location>
        <begin position="248"/>
        <end position="373"/>
    </location>
</feature>
<dbReference type="SMART" id="SM00849">
    <property type="entry name" value="Lactamase_B"/>
    <property type="match status" value="1"/>
</dbReference>
<dbReference type="InterPro" id="IPR036866">
    <property type="entry name" value="RibonucZ/Hydroxyglut_hydro"/>
</dbReference>
<dbReference type="HOGENOM" id="CLU_009673_5_2_6"/>
<dbReference type="eggNOG" id="COG1236">
    <property type="taxonomic scope" value="Bacteria"/>
</dbReference>
<dbReference type="InterPro" id="IPR050698">
    <property type="entry name" value="MBL"/>
</dbReference>
<dbReference type="Pfam" id="PF10996">
    <property type="entry name" value="Beta-Casp"/>
    <property type="match status" value="1"/>
</dbReference>
<dbReference type="AlphaFoldDB" id="E6WUJ6"/>
<keyword evidence="5" id="KW-1185">Reference proteome</keyword>
<dbReference type="CDD" id="cd16295">
    <property type="entry name" value="TTHA0252-CPSF-like_MBL-fold"/>
    <property type="match status" value="1"/>
</dbReference>
<dbReference type="InterPro" id="IPR022712">
    <property type="entry name" value="Beta_Casp"/>
</dbReference>
<dbReference type="RefSeq" id="WP_013535526.1">
    <property type="nucleotide sequence ID" value="NC_014924.1"/>
</dbReference>
<evidence type="ECO:0000259" key="2">
    <source>
        <dbReference type="SMART" id="SM00849"/>
    </source>
</evidence>
<name>E6WUJ6_PSEUU</name>
<dbReference type="Pfam" id="PF07521">
    <property type="entry name" value="RMMBL"/>
    <property type="match status" value="1"/>
</dbReference>
<dbReference type="GO" id="GO:0016787">
    <property type="term" value="F:hydrolase activity"/>
    <property type="evidence" value="ECO:0007669"/>
    <property type="project" value="UniProtKB-KW"/>
</dbReference>
<protein>
    <submittedName>
        <fullName evidence="4">RNA-metabolising metallo-beta-lactamase</fullName>
    </submittedName>
</protein>
<dbReference type="EMBL" id="CP002446">
    <property type="protein sequence ID" value="ADV27698.1"/>
    <property type="molecule type" value="Genomic_DNA"/>
</dbReference>
<keyword evidence="1" id="KW-0378">Hydrolase</keyword>
<proteinExistence type="predicted"/>